<dbReference type="Proteomes" id="UP000176952">
    <property type="component" value="Unassembled WGS sequence"/>
</dbReference>
<reference evidence="5 6" key="1">
    <citation type="journal article" date="2016" name="Nat. Commun.">
        <title>Thousands of microbial genomes shed light on interconnected biogeochemical processes in an aquifer system.</title>
        <authorList>
            <person name="Anantharaman K."/>
            <person name="Brown C.T."/>
            <person name="Hug L.A."/>
            <person name="Sharon I."/>
            <person name="Castelle C.J."/>
            <person name="Probst A.J."/>
            <person name="Thomas B.C."/>
            <person name="Singh A."/>
            <person name="Wilkins M.J."/>
            <person name="Karaoz U."/>
            <person name="Brodie E.L."/>
            <person name="Williams K.H."/>
            <person name="Hubbard S.S."/>
            <person name="Banfield J.F."/>
        </authorList>
    </citation>
    <scope>NUCLEOTIDE SEQUENCE [LARGE SCALE GENOMIC DNA]</scope>
</reference>
<dbReference type="InterPro" id="IPR027381">
    <property type="entry name" value="LytR/CpsA/Psr_C"/>
</dbReference>
<accession>A0A1G2B3E2</accession>
<organism evidence="5 6">
    <name type="scientific">Candidatus Kerfeldbacteria bacterium RIFCSPHIGHO2_12_FULL_48_17</name>
    <dbReference type="NCBI Taxonomy" id="1798542"/>
    <lineage>
        <taxon>Bacteria</taxon>
        <taxon>Candidatus Kerfeldiibacteriota</taxon>
    </lineage>
</organism>
<dbReference type="NCBIfam" id="TIGR00350">
    <property type="entry name" value="lytR_cpsA_psr"/>
    <property type="match status" value="1"/>
</dbReference>
<dbReference type="STRING" id="1798542.A3F54_04840"/>
<dbReference type="PANTHER" id="PTHR33392">
    <property type="entry name" value="POLYISOPRENYL-TEICHOIC ACID--PEPTIDOGLYCAN TEICHOIC ACID TRANSFERASE TAGU"/>
    <property type="match status" value="1"/>
</dbReference>
<dbReference type="Pfam" id="PF13399">
    <property type="entry name" value="LytR_C"/>
    <property type="match status" value="1"/>
</dbReference>
<dbReference type="PANTHER" id="PTHR33392:SF6">
    <property type="entry name" value="POLYISOPRENYL-TEICHOIC ACID--PEPTIDOGLYCAN TEICHOIC ACID TRANSFERASE TAGU"/>
    <property type="match status" value="1"/>
</dbReference>
<evidence type="ECO:0000256" key="1">
    <source>
        <dbReference type="ARBA" id="ARBA00006068"/>
    </source>
</evidence>
<feature type="region of interest" description="Disordered" evidence="2">
    <location>
        <begin position="486"/>
        <end position="516"/>
    </location>
</feature>
<dbReference type="Gene3D" id="3.30.70.2390">
    <property type="match status" value="1"/>
</dbReference>
<feature type="domain" description="Cell envelope-related transcriptional attenuator" evidence="3">
    <location>
        <begin position="95"/>
        <end position="266"/>
    </location>
</feature>
<evidence type="ECO:0008006" key="7">
    <source>
        <dbReference type="Google" id="ProtNLM"/>
    </source>
</evidence>
<dbReference type="InterPro" id="IPR004474">
    <property type="entry name" value="LytR_CpsA_psr"/>
</dbReference>
<feature type="domain" description="LytR/CpsA/Psr regulator C-terminal" evidence="4">
    <location>
        <begin position="375"/>
        <end position="470"/>
    </location>
</feature>
<comment type="similarity">
    <text evidence="1">Belongs to the LytR/CpsA/Psr (LCP) family.</text>
</comment>
<dbReference type="EMBL" id="MHKD01000019">
    <property type="protein sequence ID" value="OGY83684.1"/>
    <property type="molecule type" value="Genomic_DNA"/>
</dbReference>
<dbReference type="InterPro" id="IPR050922">
    <property type="entry name" value="LytR/CpsA/Psr_CW_biosynth"/>
</dbReference>
<protein>
    <recommendedName>
        <fullName evidence="7">Cell envelope-related transcriptional attenuator domain-containing protein</fullName>
    </recommendedName>
</protein>
<evidence type="ECO:0000259" key="4">
    <source>
        <dbReference type="Pfam" id="PF13399"/>
    </source>
</evidence>
<name>A0A1G2B3E2_9BACT</name>
<evidence type="ECO:0000313" key="5">
    <source>
        <dbReference type="EMBL" id="OGY83684.1"/>
    </source>
</evidence>
<dbReference type="AlphaFoldDB" id="A0A1G2B3E2"/>
<comment type="caution">
    <text evidence="5">The sequence shown here is derived from an EMBL/GenBank/DDBJ whole genome shotgun (WGS) entry which is preliminary data.</text>
</comment>
<feature type="compositionally biased region" description="Low complexity" evidence="2">
    <location>
        <begin position="489"/>
        <end position="500"/>
    </location>
</feature>
<gene>
    <name evidence="5" type="ORF">A3F54_04840</name>
</gene>
<evidence type="ECO:0000313" key="6">
    <source>
        <dbReference type="Proteomes" id="UP000176952"/>
    </source>
</evidence>
<proteinExistence type="inferred from homology"/>
<evidence type="ECO:0000256" key="2">
    <source>
        <dbReference type="SAM" id="MobiDB-lite"/>
    </source>
</evidence>
<dbReference type="Pfam" id="PF03816">
    <property type="entry name" value="LytR_cpsA_psr"/>
    <property type="match status" value="1"/>
</dbReference>
<evidence type="ECO:0000259" key="3">
    <source>
        <dbReference type="Pfam" id="PF03816"/>
    </source>
</evidence>
<dbReference type="Gene3D" id="3.40.630.190">
    <property type="entry name" value="LCP protein"/>
    <property type="match status" value="1"/>
</dbReference>
<sequence length="516" mass="56248">MEEKRKIFSVKKTALLVVGLLVVAGFAFSYRVILGSDSTINTIIQKENKTPLYKQVGYLLQNDEKKLSGENEEDRINVLLMGMGGEGHAGGIYLADTIMIASFQPSTKKVALISIPRDMVVDIKLADGTDLGYRKINNANAYGIQYKYPGGGETLTAEALQKVTGLQMHYFLRVDFEGFRKIIDDLGGITVDVERSFVDYQYPDYNFGYQTIKFEKGKQDFNGEKALQFARSRKGVTTEGSGGISEGSDFARSKRQQKIIFAAKQKFFSLGTLLNPVKINSILNDLGDHVSTNMEIWEMIRFTDMAKEVDSGSVVNKVIDNGPGGLLHSEIASETGAYVLVPNAGLGKYAEIQAVAKNIFSEEIEPTTIEHEAATLAIKNGTKETGLAKLIATELESIEFTIASAENALTQTGNEKTVIYDFTDGNKPQALRILKEQLSANVAAGIPVNIRNEQKQSEDTVDFLVIIGNDNTSALRAARKKAEEDAEAAEAAAETEAAAESQKATQDAASVEKTAD</sequence>